<feature type="region of interest" description="Disordered" evidence="1">
    <location>
        <begin position="29"/>
        <end position="51"/>
    </location>
</feature>
<dbReference type="Proteomes" id="UP000578531">
    <property type="component" value="Unassembled WGS sequence"/>
</dbReference>
<keyword evidence="4" id="KW-1185">Reference proteome</keyword>
<evidence type="ECO:0000313" key="4">
    <source>
        <dbReference type="Proteomes" id="UP000578531"/>
    </source>
</evidence>
<evidence type="ECO:0000313" key="3">
    <source>
        <dbReference type="EMBL" id="KAF6225958.1"/>
    </source>
</evidence>
<dbReference type="RefSeq" id="XP_037158625.1">
    <property type="nucleotide sequence ID" value="XM_037314484.1"/>
</dbReference>
<dbReference type="AlphaFoldDB" id="A0A8H6CLZ8"/>
<keyword evidence="2" id="KW-0732">Signal</keyword>
<feature type="compositionally biased region" description="Polar residues" evidence="1">
    <location>
        <begin position="75"/>
        <end position="86"/>
    </location>
</feature>
<evidence type="ECO:0000256" key="1">
    <source>
        <dbReference type="SAM" id="MobiDB-lite"/>
    </source>
</evidence>
<name>A0A8H6CLZ8_9LECA</name>
<comment type="caution">
    <text evidence="3">The sequence shown here is derived from an EMBL/GenBank/DDBJ whole genome shotgun (WGS) entry which is preliminary data.</text>
</comment>
<feature type="signal peptide" evidence="2">
    <location>
        <begin position="1"/>
        <end position="25"/>
    </location>
</feature>
<gene>
    <name evidence="3" type="ORF">HO173_012649</name>
</gene>
<accession>A0A8H6CLZ8</accession>
<dbReference type="EMBL" id="JACCJC010000098">
    <property type="protein sequence ID" value="KAF6225958.1"/>
    <property type="molecule type" value="Genomic_DNA"/>
</dbReference>
<proteinExistence type="predicted"/>
<feature type="chain" id="PRO_5034542242" evidence="2">
    <location>
        <begin position="26"/>
        <end position="86"/>
    </location>
</feature>
<dbReference type="GeneID" id="59294283"/>
<protein>
    <submittedName>
        <fullName evidence="3">Uncharacterized protein</fullName>
    </submittedName>
</protein>
<feature type="region of interest" description="Disordered" evidence="1">
    <location>
        <begin position="65"/>
        <end position="86"/>
    </location>
</feature>
<reference evidence="3 4" key="1">
    <citation type="journal article" date="2020" name="Genomics">
        <title>Complete, high-quality genomes from long-read metagenomic sequencing of two wolf lichen thalli reveals enigmatic genome architecture.</title>
        <authorList>
            <person name="McKenzie S.K."/>
            <person name="Walston R.F."/>
            <person name="Allen J.L."/>
        </authorList>
    </citation>
    <scope>NUCLEOTIDE SEQUENCE [LARGE SCALE GENOMIC DNA]</scope>
    <source>
        <strain evidence="3">WasteWater2</strain>
    </source>
</reference>
<sequence length="86" mass="8942">MAKAVYVSYIAVVVHLLLLLRIVTANQPVPFPRGASGPNPRIPASSDTGETSVKLSTTYVEAVVKTATPPEGPSDASTDITPPSQP</sequence>
<evidence type="ECO:0000256" key="2">
    <source>
        <dbReference type="SAM" id="SignalP"/>
    </source>
</evidence>
<organism evidence="3 4">
    <name type="scientific">Letharia columbiana</name>
    <dbReference type="NCBI Taxonomy" id="112416"/>
    <lineage>
        <taxon>Eukaryota</taxon>
        <taxon>Fungi</taxon>
        <taxon>Dikarya</taxon>
        <taxon>Ascomycota</taxon>
        <taxon>Pezizomycotina</taxon>
        <taxon>Lecanoromycetes</taxon>
        <taxon>OSLEUM clade</taxon>
        <taxon>Lecanoromycetidae</taxon>
        <taxon>Lecanorales</taxon>
        <taxon>Lecanorineae</taxon>
        <taxon>Parmeliaceae</taxon>
        <taxon>Letharia</taxon>
    </lineage>
</organism>